<organism evidence="3 4">
    <name type="scientific">Salinirubrum litoreum</name>
    <dbReference type="NCBI Taxonomy" id="1126234"/>
    <lineage>
        <taxon>Archaea</taxon>
        <taxon>Methanobacteriati</taxon>
        <taxon>Methanobacteriota</taxon>
        <taxon>Stenosarchaea group</taxon>
        <taxon>Halobacteria</taxon>
        <taxon>Halobacteriales</taxon>
        <taxon>Haloferacaceae</taxon>
        <taxon>Salinirubrum</taxon>
    </lineage>
</organism>
<dbReference type="RefSeq" id="WP_227227843.1">
    <property type="nucleotide sequence ID" value="NZ_JAJCVJ010000001.1"/>
</dbReference>
<evidence type="ECO:0000256" key="1">
    <source>
        <dbReference type="SAM" id="MobiDB-lite"/>
    </source>
</evidence>
<gene>
    <name evidence="3" type="ORF">ACFPJ5_07700</name>
</gene>
<name>A0ABD5RAC4_9EURY</name>
<proteinExistence type="predicted"/>
<evidence type="ECO:0000256" key="2">
    <source>
        <dbReference type="SAM" id="Phobius"/>
    </source>
</evidence>
<dbReference type="AlphaFoldDB" id="A0ABD5RAC4"/>
<dbReference type="EMBL" id="JBHSKX010000001">
    <property type="protein sequence ID" value="MFC5366821.1"/>
    <property type="molecule type" value="Genomic_DNA"/>
</dbReference>
<protein>
    <submittedName>
        <fullName evidence="3">Preprotein translocase subunit TatA</fullName>
    </submittedName>
</protein>
<evidence type="ECO:0000313" key="3">
    <source>
        <dbReference type="EMBL" id="MFC5366821.1"/>
    </source>
</evidence>
<keyword evidence="4" id="KW-1185">Reference proteome</keyword>
<reference evidence="3 4" key="1">
    <citation type="journal article" date="2019" name="Int. J. Syst. Evol. Microbiol.">
        <title>The Global Catalogue of Microorganisms (GCM) 10K type strain sequencing project: providing services to taxonomists for standard genome sequencing and annotation.</title>
        <authorList>
            <consortium name="The Broad Institute Genomics Platform"/>
            <consortium name="The Broad Institute Genome Sequencing Center for Infectious Disease"/>
            <person name="Wu L."/>
            <person name="Ma J."/>
        </authorList>
    </citation>
    <scope>NUCLEOTIDE SEQUENCE [LARGE SCALE GENOMIC DNA]</scope>
    <source>
        <strain evidence="3 4">CGMCC 1.12237</strain>
    </source>
</reference>
<accession>A0ABD5RAC4</accession>
<evidence type="ECO:0000313" key="4">
    <source>
        <dbReference type="Proteomes" id="UP001596201"/>
    </source>
</evidence>
<sequence length="94" mass="10232">MLQVPLFPGIPGGPELIIIFLVILLVFGPVVLGVVVLFAYLRRKGGGDDEKSQRIEELEARIDQLEEGSTDDGDDHRSDANAPSGTDRRASEEN</sequence>
<dbReference type="Proteomes" id="UP001596201">
    <property type="component" value="Unassembled WGS sequence"/>
</dbReference>
<keyword evidence="2" id="KW-0472">Membrane</keyword>
<keyword evidence="2" id="KW-0812">Transmembrane</keyword>
<comment type="caution">
    <text evidence="3">The sequence shown here is derived from an EMBL/GenBank/DDBJ whole genome shotgun (WGS) entry which is preliminary data.</text>
</comment>
<feature type="transmembrane region" description="Helical" evidence="2">
    <location>
        <begin position="16"/>
        <end position="41"/>
    </location>
</feature>
<feature type="region of interest" description="Disordered" evidence="1">
    <location>
        <begin position="63"/>
        <end position="94"/>
    </location>
</feature>
<keyword evidence="2" id="KW-1133">Transmembrane helix</keyword>